<dbReference type="Gene3D" id="3.40.50.1440">
    <property type="entry name" value="Tubulin/FtsZ, GTPase domain"/>
    <property type="match status" value="1"/>
</dbReference>
<comment type="similarity">
    <text evidence="3 13">Belongs to the tubulin family.</text>
</comment>
<dbReference type="GO" id="GO:0005200">
    <property type="term" value="F:structural constituent of cytoskeleton"/>
    <property type="evidence" value="ECO:0007669"/>
    <property type="project" value="InterPro"/>
</dbReference>
<dbReference type="GO" id="GO:0005525">
    <property type="term" value="F:GTP binding"/>
    <property type="evidence" value="ECO:0007669"/>
    <property type="project" value="UniProtKB-UniRule"/>
</dbReference>
<protein>
    <recommendedName>
        <fullName evidence="13">Tubulin beta chain</fullName>
    </recommendedName>
</protein>
<keyword evidence="14" id="KW-0175">Coiled coil</keyword>
<dbReference type="InterPro" id="IPR003008">
    <property type="entry name" value="Tubulin_FtsZ_GTPase"/>
</dbReference>
<dbReference type="SMART" id="SM00864">
    <property type="entry name" value="Tubulin"/>
    <property type="match status" value="1"/>
</dbReference>
<keyword evidence="8 13" id="KW-0547">Nucleotide-binding</keyword>
<proteinExistence type="inferred from homology"/>
<dbReference type="InterPro" id="IPR013838">
    <property type="entry name" value="Beta-tubulin_BS"/>
</dbReference>
<dbReference type="SMART" id="SM00865">
    <property type="entry name" value="Tubulin_C"/>
    <property type="match status" value="1"/>
</dbReference>
<dbReference type="InterPro" id="IPR008280">
    <property type="entry name" value="Tub_FtsZ_C"/>
</dbReference>
<evidence type="ECO:0000256" key="5">
    <source>
        <dbReference type="ARBA" id="ARBA00022490"/>
    </source>
</evidence>
<evidence type="ECO:0000259" key="15">
    <source>
        <dbReference type="SMART" id="SM00864"/>
    </source>
</evidence>
<name>A0A0P1BKS6_9BASI</name>
<evidence type="ECO:0000256" key="1">
    <source>
        <dbReference type="ARBA" id="ARBA00001946"/>
    </source>
</evidence>
<evidence type="ECO:0000259" key="16">
    <source>
        <dbReference type="SMART" id="SM00865"/>
    </source>
</evidence>
<keyword evidence="11" id="KW-0206">Cytoskeleton</keyword>
<dbReference type="GO" id="GO:0005874">
    <property type="term" value="C:microtubule"/>
    <property type="evidence" value="ECO:0007669"/>
    <property type="project" value="UniProtKB-KW"/>
</dbReference>
<dbReference type="FunFam" id="3.30.1330.20:FF:000009">
    <property type="entry name" value="Tubulin beta chain"/>
    <property type="match status" value="1"/>
</dbReference>
<dbReference type="GO" id="GO:0003924">
    <property type="term" value="F:GTPase activity"/>
    <property type="evidence" value="ECO:0007669"/>
    <property type="project" value="InterPro"/>
</dbReference>
<evidence type="ECO:0000313" key="17">
    <source>
        <dbReference type="EMBL" id="CEH17228.1"/>
    </source>
</evidence>
<dbReference type="InterPro" id="IPR002453">
    <property type="entry name" value="Beta_tubulin"/>
</dbReference>
<sequence>MREIVHLQTGQCGNQVGAKFWEVLSEEHGIDQTGAYHGTTDLQLERINVYYNEAAGAKYVPRAVLVDLEPGTMDSVRSGPMGGIFRPDNFVFGQSGAGNNWAKGHYTEGAELVDSVLDVVRKEAENCDMLQGFQITHSLGGGTGAGMGTLLISKIREEFPDRMMATFSVMPSPKVSDTVVEPYNATLSVHQLVENSDETFCIDNEALYDICFRTLKLSTPKYGDLNHLVSVVMSGITTCLRFPGQLNSDLRKLAVNMVPFPRLHFFMVGFAPLTARGSQQYRAVSVPELTSQMFDSKNMMAASDPKHGRYLTVAAYFRGKVSMKDVEDQMQLMQTKNSSYFVEWIPNNCLTAHCDIPPRGLKISYFVEWIPNNCLTAHCDIPPRGLKMSVTFIGNNTSIQELFKRIADQFSVMFRRKAFLHWYTGEGMDELEFNEAESNMQDLIAEYQQYENATTEEELDEGVYEEEVVEE</sequence>
<dbReference type="PANTHER" id="PTHR11588">
    <property type="entry name" value="TUBULIN"/>
    <property type="match status" value="1"/>
</dbReference>
<dbReference type="SUPFAM" id="SSF52490">
    <property type="entry name" value="Tubulin nucleotide-binding domain-like"/>
    <property type="match status" value="1"/>
</dbReference>
<dbReference type="AlphaFoldDB" id="A0A0P1BKS6"/>
<dbReference type="EMBL" id="CCYA01000254">
    <property type="protein sequence ID" value="CEH17228.1"/>
    <property type="molecule type" value="Genomic_DNA"/>
</dbReference>
<keyword evidence="6 13" id="KW-0493">Microtubule</keyword>
<evidence type="ECO:0000256" key="13">
    <source>
        <dbReference type="RuleBase" id="RU000352"/>
    </source>
</evidence>
<feature type="coiled-coil region" evidence="14">
    <location>
        <begin position="433"/>
        <end position="460"/>
    </location>
</feature>
<dbReference type="InterPro" id="IPR018316">
    <property type="entry name" value="Tubulin/FtsZ_2-layer-sand-dom"/>
</dbReference>
<comment type="subcellular location">
    <subcellularLocation>
        <location evidence="2">Cytoplasm</location>
        <location evidence="2">Cytoskeleton</location>
    </subcellularLocation>
</comment>
<dbReference type="STRING" id="401625.A0A0P1BKS6"/>
<keyword evidence="9" id="KW-0460">Magnesium</keyword>
<evidence type="ECO:0000256" key="12">
    <source>
        <dbReference type="ARBA" id="ARBA00034296"/>
    </source>
</evidence>
<dbReference type="GO" id="GO:0007017">
    <property type="term" value="P:microtubule-based process"/>
    <property type="evidence" value="ECO:0007669"/>
    <property type="project" value="InterPro"/>
</dbReference>
<dbReference type="Gene3D" id="3.30.1330.20">
    <property type="entry name" value="Tubulin/FtsZ, C-terminal domain"/>
    <property type="match status" value="2"/>
</dbReference>
<dbReference type="InterPro" id="IPR037103">
    <property type="entry name" value="Tubulin/FtsZ-like_C"/>
</dbReference>
<dbReference type="PROSITE" id="PS00228">
    <property type="entry name" value="TUBULIN_B_AUTOREG"/>
    <property type="match status" value="1"/>
</dbReference>
<feature type="domain" description="Tubulin/FtsZ 2-layer sandwich" evidence="16">
    <location>
        <begin position="246"/>
        <end position="408"/>
    </location>
</feature>
<dbReference type="OrthoDB" id="1662883at2759"/>
<evidence type="ECO:0000256" key="3">
    <source>
        <dbReference type="ARBA" id="ARBA00009636"/>
    </source>
</evidence>
<dbReference type="FunFam" id="1.10.287.600:FF:000006">
    <property type="entry name" value="Tubulin beta chain"/>
    <property type="match status" value="1"/>
</dbReference>
<evidence type="ECO:0000256" key="6">
    <source>
        <dbReference type="ARBA" id="ARBA00022701"/>
    </source>
</evidence>
<evidence type="ECO:0000256" key="14">
    <source>
        <dbReference type="SAM" id="Coils"/>
    </source>
</evidence>
<dbReference type="Pfam" id="PF00091">
    <property type="entry name" value="Tubulin"/>
    <property type="match status" value="1"/>
</dbReference>
<evidence type="ECO:0000256" key="11">
    <source>
        <dbReference type="ARBA" id="ARBA00023212"/>
    </source>
</evidence>
<evidence type="ECO:0000256" key="7">
    <source>
        <dbReference type="ARBA" id="ARBA00022723"/>
    </source>
</evidence>
<accession>A0A0P1BKS6</accession>
<dbReference type="Pfam" id="PF03953">
    <property type="entry name" value="Tubulin_C"/>
    <property type="match status" value="2"/>
</dbReference>
<evidence type="ECO:0000256" key="4">
    <source>
        <dbReference type="ARBA" id="ARBA00011747"/>
    </source>
</evidence>
<dbReference type="InterPro" id="IPR017975">
    <property type="entry name" value="Tubulin_CS"/>
</dbReference>
<evidence type="ECO:0000313" key="18">
    <source>
        <dbReference type="Proteomes" id="UP000054845"/>
    </source>
</evidence>
<dbReference type="CDD" id="cd02187">
    <property type="entry name" value="beta_tubulin"/>
    <property type="match status" value="1"/>
</dbReference>
<evidence type="ECO:0000256" key="2">
    <source>
        <dbReference type="ARBA" id="ARBA00004245"/>
    </source>
</evidence>
<dbReference type="PRINTS" id="PR01163">
    <property type="entry name" value="BETATUBULIN"/>
</dbReference>
<feature type="domain" description="Tubulin/FtsZ GTPase" evidence="15">
    <location>
        <begin position="47"/>
        <end position="244"/>
    </location>
</feature>
<dbReference type="SUPFAM" id="SSF55307">
    <property type="entry name" value="Tubulin C-terminal domain-like"/>
    <property type="match status" value="2"/>
</dbReference>
<dbReference type="InterPro" id="IPR036525">
    <property type="entry name" value="Tubulin/FtsZ_GTPase_sf"/>
</dbReference>
<evidence type="ECO:0000256" key="8">
    <source>
        <dbReference type="ARBA" id="ARBA00022741"/>
    </source>
</evidence>
<keyword evidence="10 13" id="KW-0342">GTP-binding</keyword>
<dbReference type="PRINTS" id="PR01161">
    <property type="entry name" value="TUBULIN"/>
</dbReference>
<evidence type="ECO:0000256" key="10">
    <source>
        <dbReference type="ARBA" id="ARBA00023134"/>
    </source>
</evidence>
<dbReference type="InterPro" id="IPR023123">
    <property type="entry name" value="Tubulin_C"/>
</dbReference>
<comment type="function">
    <text evidence="12 13">Tubulin is the major constituent of microtubules, a cylinder consisting of laterally associated linear protofilaments composed of alpha- and beta-tubulin heterodimers. Microtubules grow by the addition of GTP-tubulin dimers to the microtubule end, where a stabilizing cap forms. Below the cap, tubulin dimers are in GDP-bound state, owing to GTPase activity of alpha-tubulin.</text>
</comment>
<dbReference type="Gene3D" id="1.10.287.600">
    <property type="entry name" value="Helix hairpin bin"/>
    <property type="match status" value="1"/>
</dbReference>
<organism evidence="17 18">
    <name type="scientific">Ceraceosorus bombacis</name>
    <dbReference type="NCBI Taxonomy" id="401625"/>
    <lineage>
        <taxon>Eukaryota</taxon>
        <taxon>Fungi</taxon>
        <taxon>Dikarya</taxon>
        <taxon>Basidiomycota</taxon>
        <taxon>Ustilaginomycotina</taxon>
        <taxon>Exobasidiomycetes</taxon>
        <taxon>Ceraceosorales</taxon>
        <taxon>Ceraceosoraceae</taxon>
        <taxon>Ceraceosorus</taxon>
    </lineage>
</organism>
<dbReference type="FunFam" id="3.40.50.1440:FF:000003">
    <property type="entry name" value="Tubulin beta chain"/>
    <property type="match status" value="1"/>
</dbReference>
<dbReference type="PROSITE" id="PS00227">
    <property type="entry name" value="TUBULIN"/>
    <property type="match status" value="1"/>
</dbReference>
<comment type="cofactor">
    <cofactor evidence="1">
        <name>Mg(2+)</name>
        <dbReference type="ChEBI" id="CHEBI:18420"/>
    </cofactor>
</comment>
<evidence type="ECO:0000256" key="9">
    <source>
        <dbReference type="ARBA" id="ARBA00022842"/>
    </source>
</evidence>
<dbReference type="GO" id="GO:0046872">
    <property type="term" value="F:metal ion binding"/>
    <property type="evidence" value="ECO:0007669"/>
    <property type="project" value="UniProtKB-KW"/>
</dbReference>
<keyword evidence="18" id="KW-1185">Reference proteome</keyword>
<comment type="subunit">
    <text evidence="4 13">Dimer of alpha and beta chains. A typical microtubule is a hollow water-filled tube with an outer diameter of 25 nm and an inner diameter of 15 nM. Alpha-beta heterodimers associate head-to-tail to form protofilaments running lengthwise along the microtubule wall with the beta-tubulin subunit facing the microtubule plus end conferring a structural polarity. Microtubules usually have 13 protofilaments but different protofilament numbers can be found in some organisms and specialized cells.</text>
</comment>
<keyword evidence="5" id="KW-0963">Cytoplasm</keyword>
<dbReference type="Proteomes" id="UP000054845">
    <property type="component" value="Unassembled WGS sequence"/>
</dbReference>
<dbReference type="InterPro" id="IPR000217">
    <property type="entry name" value="Tubulin"/>
</dbReference>
<reference evidence="17 18" key="1">
    <citation type="submission" date="2014-09" db="EMBL/GenBank/DDBJ databases">
        <authorList>
            <person name="Magalhaes I.L.F."/>
            <person name="Oliveira U."/>
            <person name="Santos F.R."/>
            <person name="Vidigal T.H.D.A."/>
            <person name="Brescovit A.D."/>
            <person name="Santos A.J."/>
        </authorList>
    </citation>
    <scope>NUCLEOTIDE SEQUENCE [LARGE SCALE GENOMIC DNA]</scope>
</reference>
<keyword evidence="7" id="KW-0479">Metal-binding</keyword>